<dbReference type="Proteomes" id="UP001596337">
    <property type="component" value="Unassembled WGS sequence"/>
</dbReference>
<gene>
    <name evidence="2" type="ORF">ACFQGD_00390</name>
</gene>
<keyword evidence="2" id="KW-0808">Transferase</keyword>
<dbReference type="SUPFAM" id="SSF53335">
    <property type="entry name" value="S-adenosyl-L-methionine-dependent methyltransferases"/>
    <property type="match status" value="1"/>
</dbReference>
<evidence type="ECO:0000313" key="3">
    <source>
        <dbReference type="Proteomes" id="UP001596337"/>
    </source>
</evidence>
<protein>
    <submittedName>
        <fullName evidence="2">Methyltransferase domain-containing protein</fullName>
    </submittedName>
</protein>
<accession>A0ABW2BT42</accession>
<dbReference type="Pfam" id="PF13649">
    <property type="entry name" value="Methyltransf_25"/>
    <property type="match status" value="1"/>
</dbReference>
<evidence type="ECO:0000259" key="1">
    <source>
        <dbReference type="Pfam" id="PF13649"/>
    </source>
</evidence>
<name>A0ABW2BT42_9PSEU</name>
<dbReference type="CDD" id="cd02440">
    <property type="entry name" value="AdoMet_MTases"/>
    <property type="match status" value="1"/>
</dbReference>
<dbReference type="GO" id="GO:0008168">
    <property type="term" value="F:methyltransferase activity"/>
    <property type="evidence" value="ECO:0007669"/>
    <property type="project" value="UniProtKB-KW"/>
</dbReference>
<dbReference type="GO" id="GO:0032259">
    <property type="term" value="P:methylation"/>
    <property type="evidence" value="ECO:0007669"/>
    <property type="project" value="UniProtKB-KW"/>
</dbReference>
<feature type="domain" description="Methyltransferase" evidence="1">
    <location>
        <begin position="5"/>
        <end position="87"/>
    </location>
</feature>
<dbReference type="InterPro" id="IPR029063">
    <property type="entry name" value="SAM-dependent_MTases_sf"/>
</dbReference>
<dbReference type="Gene3D" id="3.40.50.150">
    <property type="entry name" value="Vaccinia Virus protein VP39"/>
    <property type="match status" value="1"/>
</dbReference>
<keyword evidence="2" id="KW-0489">Methyltransferase</keyword>
<dbReference type="InterPro" id="IPR041698">
    <property type="entry name" value="Methyltransf_25"/>
</dbReference>
<dbReference type="EMBL" id="JBHSXX010000001">
    <property type="protein sequence ID" value="MFC6865597.1"/>
    <property type="molecule type" value="Genomic_DNA"/>
</dbReference>
<proteinExistence type="predicted"/>
<organism evidence="2 3">
    <name type="scientific">Haloechinothrix salitolerans</name>
    <dbReference type="NCBI Taxonomy" id="926830"/>
    <lineage>
        <taxon>Bacteria</taxon>
        <taxon>Bacillati</taxon>
        <taxon>Actinomycetota</taxon>
        <taxon>Actinomycetes</taxon>
        <taxon>Pseudonocardiales</taxon>
        <taxon>Pseudonocardiaceae</taxon>
        <taxon>Haloechinothrix</taxon>
    </lineage>
</organism>
<sequence>MASHDGRWSFAALRAGATHVTGIEARKELVKGAEDNFAHYDVDPTTYRFVCGDVFDALTTEGLDVDVVMCLGFLYHTLRYNELFTHIRALRPRHLIVDTNVMPDQDKPVVRLVRDKTAKQQNAAADAFSHNGQALVGKPSAPAVRFMQETYDFEVEDIYDWHNLLAARPGVEGLADYRKDQRVTMRSRLAA</sequence>
<evidence type="ECO:0000313" key="2">
    <source>
        <dbReference type="EMBL" id="MFC6865597.1"/>
    </source>
</evidence>
<dbReference type="RefSeq" id="WP_390221139.1">
    <property type="nucleotide sequence ID" value="NZ_BAABLA010000007.1"/>
</dbReference>
<reference evidence="3" key="1">
    <citation type="journal article" date="2019" name="Int. J. Syst. Evol. Microbiol.">
        <title>The Global Catalogue of Microorganisms (GCM) 10K type strain sequencing project: providing services to taxonomists for standard genome sequencing and annotation.</title>
        <authorList>
            <consortium name="The Broad Institute Genomics Platform"/>
            <consortium name="The Broad Institute Genome Sequencing Center for Infectious Disease"/>
            <person name="Wu L."/>
            <person name="Ma J."/>
        </authorList>
    </citation>
    <scope>NUCLEOTIDE SEQUENCE [LARGE SCALE GENOMIC DNA]</scope>
    <source>
        <strain evidence="3">KCTC 32255</strain>
    </source>
</reference>
<comment type="caution">
    <text evidence="2">The sequence shown here is derived from an EMBL/GenBank/DDBJ whole genome shotgun (WGS) entry which is preliminary data.</text>
</comment>
<keyword evidence="3" id="KW-1185">Reference proteome</keyword>